<dbReference type="AlphaFoldDB" id="A0A2W5S4Q2"/>
<organism evidence="1 2">
    <name type="scientific">Cereibacter sphaeroides</name>
    <name type="common">Rhodobacter sphaeroides</name>
    <dbReference type="NCBI Taxonomy" id="1063"/>
    <lineage>
        <taxon>Bacteria</taxon>
        <taxon>Pseudomonadati</taxon>
        <taxon>Pseudomonadota</taxon>
        <taxon>Alphaproteobacteria</taxon>
        <taxon>Rhodobacterales</taxon>
        <taxon>Paracoccaceae</taxon>
        <taxon>Cereibacter</taxon>
    </lineage>
</organism>
<comment type="caution">
    <text evidence="1">The sequence shown here is derived from an EMBL/GenBank/DDBJ whole genome shotgun (WGS) entry which is preliminary data.</text>
</comment>
<dbReference type="EMBL" id="QFQS01000010">
    <property type="protein sequence ID" value="PZQ95064.1"/>
    <property type="molecule type" value="Genomic_DNA"/>
</dbReference>
<accession>A0A2W5S4Q2</accession>
<dbReference type="Proteomes" id="UP000248975">
    <property type="component" value="Unassembled WGS sequence"/>
</dbReference>
<name>A0A2W5S4Q2_CERSP</name>
<protein>
    <submittedName>
        <fullName evidence="1">Uncharacterized protein</fullName>
    </submittedName>
</protein>
<reference evidence="1 2" key="1">
    <citation type="submission" date="2017-08" db="EMBL/GenBank/DDBJ databases">
        <title>Infants hospitalized years apart are colonized by the same room-sourced microbial strains.</title>
        <authorList>
            <person name="Brooks B."/>
            <person name="Olm M.R."/>
            <person name="Firek B.A."/>
            <person name="Baker R."/>
            <person name="Thomas B.C."/>
            <person name="Morowitz M.J."/>
            <person name="Banfield J.F."/>
        </authorList>
    </citation>
    <scope>NUCLEOTIDE SEQUENCE [LARGE SCALE GENOMIC DNA]</scope>
    <source>
        <strain evidence="1">S2_003_000_R2_11</strain>
    </source>
</reference>
<sequence>MKKSSADTLYEAGRNITPTALAIDDLIRPVAIAILPILRELENQHAMNIKFCWQGIVVERDGDIIYEKGKYLQVQAKGSLQCAAQRLVIWEFLRWCCTHYPTPLLNKNKAWIYGH</sequence>
<gene>
    <name evidence="1" type="ORF">DI533_20625</name>
</gene>
<proteinExistence type="predicted"/>
<evidence type="ECO:0000313" key="1">
    <source>
        <dbReference type="EMBL" id="PZQ95064.1"/>
    </source>
</evidence>
<evidence type="ECO:0000313" key="2">
    <source>
        <dbReference type="Proteomes" id="UP000248975"/>
    </source>
</evidence>